<dbReference type="STRING" id="269799.Gmet_2099"/>
<sequence length="574" mass="64022">MTKQRRSDKPGCTLTDGDLLGRVHFCRESGNIWLHEHRMLLVHAEAQATLRRELIDTLGIERVQGLLTRMGYAAGMHDAELVCTRVEGATDVELFMTGPMLHKLEGEANVTPVKVDFDRTTGSFYGEFIWENSWEGQWHKRHYGACSEPVCWSQIGYACGYSTAFMGRPILYKEVECIGMGDTHCRIIGKPIDEWDDARDYARLFSRESIAEQLIDLQTQVIQLRSAINKKEKLPEDVVGNSKVFRAAYDLLQQAAKSQITVLLLGETGVGKEVFARTLHASGARNKEPFIAINCAAIPHDLVESELFGVEKGAYTGAVTARAGRFERANGGTLFLDEVGDLPLSAQAKLLRVLQEGELERVGDHKTRKVNVRLVAATNIDLKQLVQEGRFRSDLYYRLNAFQINIPPLRERKEDISLLARRFLEKYSAIHGKKLRGFTDKAKRSLLAYPWPGNIRELQNMIERGVILAPSGTRIELEHMFSASGDEHAHELGLDGNGDLNGRRGKGAEEICEMVFSGAMTLDQLEAMLIETAVSKTGGNLASAARKLGLTRRQFAYRLNRLHEGEVAVIGGNA</sequence>
<dbReference type="HOGENOM" id="CLU_000445_119_2_7"/>
<evidence type="ECO:0000256" key="2">
    <source>
        <dbReference type="ARBA" id="ARBA00022840"/>
    </source>
</evidence>
<dbReference type="InterPro" id="IPR027417">
    <property type="entry name" value="P-loop_NTPase"/>
</dbReference>
<dbReference type="InterPro" id="IPR024096">
    <property type="entry name" value="NO_sig/Golgi_transp_ligand-bd"/>
</dbReference>
<evidence type="ECO:0000256" key="4">
    <source>
        <dbReference type="ARBA" id="ARBA00023125"/>
    </source>
</evidence>
<reference evidence="7 8" key="1">
    <citation type="submission" date="2005-10" db="EMBL/GenBank/DDBJ databases">
        <title>Complete sequence of Geobacter metallireducens GS-15.</title>
        <authorList>
            <consortium name="US DOE Joint Genome Institute"/>
            <person name="Copeland A."/>
            <person name="Lucas S."/>
            <person name="Lapidus A."/>
            <person name="Barry K."/>
            <person name="Detter J.C."/>
            <person name="Glavina T."/>
            <person name="Hammon N."/>
            <person name="Israni S."/>
            <person name="Pitluck S."/>
            <person name="Di Bartolo G."/>
            <person name="Chain P."/>
            <person name="Schmutz J."/>
            <person name="Larimer F."/>
            <person name="Land M."/>
            <person name="Kyrpides N."/>
            <person name="Ivanova N."/>
            <person name="Richardson P."/>
        </authorList>
    </citation>
    <scope>NUCLEOTIDE SEQUENCE [LARGE SCALE GENOMIC DNA]</scope>
    <source>
        <strain evidence="8">ATCC 53774 / DSM 7210 / GS-15</strain>
    </source>
</reference>
<dbReference type="Pfam" id="PF06505">
    <property type="entry name" value="XylR_N"/>
    <property type="match status" value="1"/>
</dbReference>
<dbReference type="Proteomes" id="UP000007073">
    <property type="component" value="Chromosome"/>
</dbReference>
<dbReference type="eggNOG" id="COG1719">
    <property type="taxonomic scope" value="Bacteria"/>
</dbReference>
<feature type="domain" description="Sigma-54 factor interaction" evidence="6">
    <location>
        <begin position="238"/>
        <end position="467"/>
    </location>
</feature>
<dbReference type="InterPro" id="IPR025662">
    <property type="entry name" value="Sigma_54_int_dom_ATP-bd_1"/>
</dbReference>
<dbReference type="Gene3D" id="1.10.10.60">
    <property type="entry name" value="Homeodomain-like"/>
    <property type="match status" value="1"/>
</dbReference>
<keyword evidence="4" id="KW-0238">DNA-binding</keyword>
<evidence type="ECO:0000313" key="8">
    <source>
        <dbReference type="Proteomes" id="UP000007073"/>
    </source>
</evidence>
<dbReference type="InterPro" id="IPR002197">
    <property type="entry name" value="HTH_Fis"/>
</dbReference>
<dbReference type="Gene3D" id="3.30.1380.20">
    <property type="entry name" value="Trafficking protein particle complex subunit 3"/>
    <property type="match status" value="1"/>
</dbReference>
<dbReference type="InterPro" id="IPR058031">
    <property type="entry name" value="AAA_lid_NorR"/>
</dbReference>
<dbReference type="SMART" id="SM00989">
    <property type="entry name" value="V4R"/>
    <property type="match status" value="1"/>
</dbReference>
<dbReference type="CDD" id="cd00009">
    <property type="entry name" value="AAA"/>
    <property type="match status" value="1"/>
</dbReference>
<dbReference type="SMART" id="SM00382">
    <property type="entry name" value="AAA"/>
    <property type="match status" value="1"/>
</dbReference>
<organism evidence="7 8">
    <name type="scientific">Geobacter metallireducens (strain ATCC 53774 / DSM 7210 / GS-15)</name>
    <dbReference type="NCBI Taxonomy" id="269799"/>
    <lineage>
        <taxon>Bacteria</taxon>
        <taxon>Pseudomonadati</taxon>
        <taxon>Thermodesulfobacteriota</taxon>
        <taxon>Desulfuromonadia</taxon>
        <taxon>Geobacterales</taxon>
        <taxon>Geobacteraceae</taxon>
        <taxon>Geobacter</taxon>
    </lineage>
</organism>
<name>Q39TU6_GEOMG</name>
<keyword evidence="5" id="KW-0804">Transcription</keyword>
<dbReference type="InterPro" id="IPR025943">
    <property type="entry name" value="Sigma_54_int_dom_ATP-bd_2"/>
</dbReference>
<evidence type="ECO:0000259" key="6">
    <source>
        <dbReference type="PROSITE" id="PS50045"/>
    </source>
</evidence>
<dbReference type="KEGG" id="gme:Gmet_2099"/>
<dbReference type="SUPFAM" id="SSF52540">
    <property type="entry name" value="P-loop containing nucleoside triphosphate hydrolases"/>
    <property type="match status" value="1"/>
</dbReference>
<dbReference type="GO" id="GO:0043565">
    <property type="term" value="F:sequence-specific DNA binding"/>
    <property type="evidence" value="ECO:0007669"/>
    <property type="project" value="InterPro"/>
</dbReference>
<dbReference type="InterPro" id="IPR002078">
    <property type="entry name" value="Sigma_54_int"/>
</dbReference>
<accession>Q39TU6</accession>
<keyword evidence="3" id="KW-0805">Transcription regulation</keyword>
<dbReference type="Pfam" id="PF02830">
    <property type="entry name" value="V4R"/>
    <property type="match status" value="1"/>
</dbReference>
<dbReference type="SUPFAM" id="SSF111126">
    <property type="entry name" value="Ligand-binding domain in the NO signalling and Golgi transport"/>
    <property type="match status" value="1"/>
</dbReference>
<dbReference type="RefSeq" id="WP_004513105.1">
    <property type="nucleotide sequence ID" value="NC_007517.1"/>
</dbReference>
<dbReference type="PROSITE" id="PS00688">
    <property type="entry name" value="SIGMA54_INTERACT_3"/>
    <property type="match status" value="1"/>
</dbReference>
<dbReference type="PANTHER" id="PTHR32071">
    <property type="entry name" value="TRANSCRIPTIONAL REGULATORY PROTEIN"/>
    <property type="match status" value="1"/>
</dbReference>
<dbReference type="PROSITE" id="PS00676">
    <property type="entry name" value="SIGMA54_INTERACT_2"/>
    <property type="match status" value="1"/>
</dbReference>
<reference evidence="7 8" key="2">
    <citation type="journal article" date="2009" name="BMC Microbiol.">
        <title>The genome sequence of Geobacter metallireducens: features of metabolism, physiology and regulation common and dissimilar to Geobacter sulfurreducens.</title>
        <authorList>
            <person name="Aklujkar M."/>
            <person name="Krushkal J."/>
            <person name="DiBartolo G."/>
            <person name="Lapidus A."/>
            <person name="Land M.L."/>
            <person name="Lovley D.R."/>
        </authorList>
    </citation>
    <scope>NUCLEOTIDE SEQUENCE [LARGE SCALE GENOMIC DNA]</scope>
    <source>
        <strain evidence="8">ATCC 53774 / DSM 7210 / GS-15</strain>
    </source>
</reference>
<dbReference type="PROSITE" id="PS50045">
    <property type="entry name" value="SIGMA54_INTERACT_4"/>
    <property type="match status" value="1"/>
</dbReference>
<protein>
    <submittedName>
        <fullName evidence="7">Aromatic catabolism-like sigma-54-dependent transcriptional regulator, XylR and V4R domain-containing</fullName>
    </submittedName>
</protein>
<dbReference type="SUPFAM" id="SSF46689">
    <property type="entry name" value="Homeodomain-like"/>
    <property type="match status" value="1"/>
</dbReference>
<dbReference type="Pfam" id="PF02954">
    <property type="entry name" value="HTH_8"/>
    <property type="match status" value="1"/>
</dbReference>
<dbReference type="eggNOG" id="COG2204">
    <property type="taxonomic scope" value="Bacteria"/>
</dbReference>
<dbReference type="AlphaFoldDB" id="Q39TU6"/>
<dbReference type="PANTHER" id="PTHR32071:SF113">
    <property type="entry name" value="ALGINATE BIOSYNTHESIS TRANSCRIPTIONAL REGULATORY PROTEIN ALGB"/>
    <property type="match status" value="1"/>
</dbReference>
<dbReference type="PROSITE" id="PS00675">
    <property type="entry name" value="SIGMA54_INTERACT_1"/>
    <property type="match status" value="1"/>
</dbReference>
<dbReference type="InterPro" id="IPR025944">
    <property type="entry name" value="Sigma_54_int_dom_CS"/>
</dbReference>
<keyword evidence="1" id="KW-0547">Nucleotide-binding</keyword>
<evidence type="ECO:0000256" key="1">
    <source>
        <dbReference type="ARBA" id="ARBA00022741"/>
    </source>
</evidence>
<dbReference type="InterPro" id="IPR009057">
    <property type="entry name" value="Homeodomain-like_sf"/>
</dbReference>
<dbReference type="Pfam" id="PF00158">
    <property type="entry name" value="Sigma54_activat"/>
    <property type="match status" value="1"/>
</dbReference>
<dbReference type="Gene3D" id="3.40.50.300">
    <property type="entry name" value="P-loop containing nucleotide triphosphate hydrolases"/>
    <property type="match status" value="1"/>
</dbReference>
<evidence type="ECO:0000256" key="5">
    <source>
        <dbReference type="ARBA" id="ARBA00023163"/>
    </source>
</evidence>
<dbReference type="FunFam" id="3.40.50.300:FF:000006">
    <property type="entry name" value="DNA-binding transcriptional regulator NtrC"/>
    <property type="match status" value="1"/>
</dbReference>
<proteinExistence type="predicted"/>
<dbReference type="InterPro" id="IPR004096">
    <property type="entry name" value="V4R"/>
</dbReference>
<dbReference type="PRINTS" id="PR01590">
    <property type="entry name" value="HTHFIS"/>
</dbReference>
<dbReference type="InterPro" id="IPR003593">
    <property type="entry name" value="AAA+_ATPase"/>
</dbReference>
<dbReference type="InterPro" id="IPR010523">
    <property type="entry name" value="XylR_N"/>
</dbReference>
<gene>
    <name evidence="7" type="ordered locus">Gmet_2099</name>
</gene>
<evidence type="ECO:0000256" key="3">
    <source>
        <dbReference type="ARBA" id="ARBA00023015"/>
    </source>
</evidence>
<dbReference type="GO" id="GO:0006355">
    <property type="term" value="P:regulation of DNA-templated transcription"/>
    <property type="evidence" value="ECO:0007669"/>
    <property type="project" value="InterPro"/>
</dbReference>
<dbReference type="EMBL" id="CP000148">
    <property type="protein sequence ID" value="ABB32328.1"/>
    <property type="molecule type" value="Genomic_DNA"/>
</dbReference>
<evidence type="ECO:0000313" key="7">
    <source>
        <dbReference type="EMBL" id="ABB32328.1"/>
    </source>
</evidence>
<dbReference type="Pfam" id="PF25601">
    <property type="entry name" value="AAA_lid_14"/>
    <property type="match status" value="1"/>
</dbReference>
<dbReference type="Gene3D" id="1.10.8.60">
    <property type="match status" value="1"/>
</dbReference>
<dbReference type="GO" id="GO:0005524">
    <property type="term" value="F:ATP binding"/>
    <property type="evidence" value="ECO:0007669"/>
    <property type="project" value="UniProtKB-KW"/>
</dbReference>
<keyword evidence="2" id="KW-0067">ATP-binding</keyword>
<keyword evidence="8" id="KW-1185">Reference proteome</keyword>